<keyword evidence="1" id="KW-1133">Transmembrane helix</keyword>
<dbReference type="InterPro" id="IPR002931">
    <property type="entry name" value="Transglutaminase-like"/>
</dbReference>
<dbReference type="EMBL" id="JAOQJQ010000005">
    <property type="protein sequence ID" value="MCU6763207.1"/>
    <property type="molecule type" value="Genomic_DNA"/>
</dbReference>
<keyword evidence="4" id="KW-1185">Reference proteome</keyword>
<organism evidence="3 4">
    <name type="scientific">Brotonthovivens ammoniilytica</name>
    <dbReference type="NCBI Taxonomy" id="2981725"/>
    <lineage>
        <taxon>Bacteria</taxon>
        <taxon>Bacillati</taxon>
        <taxon>Bacillota</taxon>
        <taxon>Clostridia</taxon>
        <taxon>Lachnospirales</taxon>
        <taxon>Lachnospiraceae</taxon>
        <taxon>Brotonthovivens</taxon>
    </lineage>
</organism>
<dbReference type="RefSeq" id="WP_158425844.1">
    <property type="nucleotide sequence ID" value="NZ_JAOQJQ010000005.1"/>
</dbReference>
<evidence type="ECO:0000313" key="4">
    <source>
        <dbReference type="Proteomes" id="UP001652442"/>
    </source>
</evidence>
<comment type="caution">
    <text evidence="3">The sequence shown here is derived from an EMBL/GenBank/DDBJ whole genome shotgun (WGS) entry which is preliminary data.</text>
</comment>
<evidence type="ECO:0000313" key="3">
    <source>
        <dbReference type="EMBL" id="MCU6763207.1"/>
    </source>
</evidence>
<dbReference type="PANTHER" id="PTHR46333">
    <property type="entry name" value="CYTOKINESIS PROTEIN 3"/>
    <property type="match status" value="1"/>
</dbReference>
<dbReference type="InterPro" id="IPR038765">
    <property type="entry name" value="Papain-like_cys_pep_sf"/>
</dbReference>
<evidence type="ECO:0000256" key="1">
    <source>
        <dbReference type="SAM" id="Phobius"/>
    </source>
</evidence>
<proteinExistence type="predicted"/>
<protein>
    <recommendedName>
        <fullName evidence="2">Transglutaminase-like domain-containing protein</fullName>
    </recommendedName>
</protein>
<dbReference type="Pfam" id="PF01841">
    <property type="entry name" value="Transglut_core"/>
    <property type="match status" value="1"/>
</dbReference>
<evidence type="ECO:0000259" key="2">
    <source>
        <dbReference type="Pfam" id="PF01841"/>
    </source>
</evidence>
<keyword evidence="1" id="KW-0472">Membrane</keyword>
<accession>A0ABT2TLV6</accession>
<keyword evidence="1" id="KW-0812">Transmembrane</keyword>
<dbReference type="SUPFAM" id="SSF54001">
    <property type="entry name" value="Cysteine proteinases"/>
    <property type="match status" value="1"/>
</dbReference>
<feature type="transmembrane region" description="Helical" evidence="1">
    <location>
        <begin position="12"/>
        <end position="31"/>
    </location>
</feature>
<reference evidence="3 4" key="1">
    <citation type="journal article" date="2021" name="ISME Commun">
        <title>Automated analysis of genomic sequences facilitates high-throughput and comprehensive description of bacteria.</title>
        <authorList>
            <person name="Hitch T.C.A."/>
        </authorList>
    </citation>
    <scope>NUCLEOTIDE SEQUENCE [LARGE SCALE GENOMIC DNA]</scope>
    <source>
        <strain evidence="3 4">Sanger_109</strain>
    </source>
</reference>
<name>A0ABT2TLV6_9FIRM</name>
<gene>
    <name evidence="3" type="ORF">OCV88_12870</name>
</gene>
<feature type="domain" description="Transglutaminase-like" evidence="2">
    <location>
        <begin position="154"/>
        <end position="245"/>
    </location>
</feature>
<dbReference type="InterPro" id="IPR052557">
    <property type="entry name" value="CAP/Cytokinesis_protein"/>
</dbReference>
<sequence length="386" mass="45147">MRRQRRRKRGFMWPLAAAVLVIGFGIGIYWGRQPQAPSPVEHQSHAQQQEAAYAYSTLNETQQEVYDQMVYAIEERKEYVSLATTDQEEMKKVYWAVRYDHCEYFWTDSYRYEVFTNRKGETTALYFRPEYTMDEKQQAEYQKQIDASADQMLKGISKEASDYEKALYVYRTLIEQTEYVETSENNQNIISTFVNHETVCQGYSYGAQYLLNRLGVACTTVCGTAEGTNHSWNLIVMDGEYYYMDVTWGEAEYWASVDGDDQAEGTKDVVNYSYFGVSDADKNFISQHEPFDDIPMPECTAMENNYFVHEGLYFDQWDQDQAGSAIRLAYEKGQTSISLKFANEDLYDQAFNYLIEENNWSRYCDEKQIAYVDGFDMNVLMLRFIS</sequence>
<dbReference type="Gene3D" id="3.10.620.30">
    <property type="match status" value="1"/>
</dbReference>
<dbReference type="PANTHER" id="PTHR46333:SF2">
    <property type="entry name" value="CYTOKINESIS PROTEIN 3"/>
    <property type="match status" value="1"/>
</dbReference>
<dbReference type="Proteomes" id="UP001652442">
    <property type="component" value="Unassembled WGS sequence"/>
</dbReference>